<feature type="transmembrane region" description="Helical" evidence="2">
    <location>
        <begin position="932"/>
        <end position="956"/>
    </location>
</feature>
<feature type="transmembrane region" description="Helical" evidence="2">
    <location>
        <begin position="1337"/>
        <end position="1356"/>
    </location>
</feature>
<feature type="transmembrane region" description="Helical" evidence="2">
    <location>
        <begin position="1059"/>
        <end position="1076"/>
    </location>
</feature>
<feature type="transmembrane region" description="Helical" evidence="2">
    <location>
        <begin position="1035"/>
        <end position="1053"/>
    </location>
</feature>
<feature type="transmembrane region" description="Helical" evidence="2">
    <location>
        <begin position="50"/>
        <end position="70"/>
    </location>
</feature>
<accession>A0A423WVI8</accession>
<protein>
    <recommendedName>
        <fullName evidence="3">DUF3492 domain-containing protein</fullName>
    </recommendedName>
</protein>
<dbReference type="PANTHER" id="PTHR12526:SF630">
    <property type="entry name" value="GLYCOSYLTRANSFERASE"/>
    <property type="match status" value="1"/>
</dbReference>
<proteinExistence type="predicted"/>
<dbReference type="Gene3D" id="3.40.50.2000">
    <property type="entry name" value="Glycogen Phosphorylase B"/>
    <property type="match status" value="1"/>
</dbReference>
<dbReference type="PANTHER" id="PTHR12526">
    <property type="entry name" value="GLYCOSYLTRANSFERASE"/>
    <property type="match status" value="1"/>
</dbReference>
<feature type="transmembrane region" description="Helical" evidence="2">
    <location>
        <begin position="1425"/>
        <end position="1448"/>
    </location>
</feature>
<feature type="transmembrane region" description="Helical" evidence="2">
    <location>
        <begin position="892"/>
        <end position="912"/>
    </location>
</feature>
<comment type="caution">
    <text evidence="4">The sequence shown here is derived from an EMBL/GenBank/DDBJ whole genome shotgun (WGS) entry which is preliminary data.</text>
</comment>
<feature type="region of interest" description="Disordered" evidence="1">
    <location>
        <begin position="2878"/>
        <end position="2903"/>
    </location>
</feature>
<evidence type="ECO:0000256" key="2">
    <source>
        <dbReference type="SAM" id="Phobius"/>
    </source>
</evidence>
<evidence type="ECO:0000259" key="3">
    <source>
        <dbReference type="Pfam" id="PF11997"/>
    </source>
</evidence>
<feature type="transmembrane region" description="Helical" evidence="2">
    <location>
        <begin position="1814"/>
        <end position="1839"/>
    </location>
</feature>
<feature type="transmembrane region" description="Helical" evidence="2">
    <location>
        <begin position="976"/>
        <end position="994"/>
    </location>
</feature>
<dbReference type="STRING" id="1230097.A0A423WVI8"/>
<feature type="transmembrane region" description="Helical" evidence="2">
    <location>
        <begin position="1272"/>
        <end position="1290"/>
    </location>
</feature>
<feature type="domain" description="DUF3492" evidence="3">
    <location>
        <begin position="2272"/>
        <end position="2561"/>
    </location>
</feature>
<feature type="transmembrane region" description="Helical" evidence="2">
    <location>
        <begin position="1000"/>
        <end position="1023"/>
    </location>
</feature>
<gene>
    <name evidence="4" type="ORF">VPNG_07067</name>
</gene>
<feature type="transmembrane region" description="Helical" evidence="2">
    <location>
        <begin position="1392"/>
        <end position="1413"/>
    </location>
</feature>
<feature type="region of interest" description="Disordered" evidence="1">
    <location>
        <begin position="1112"/>
        <end position="1132"/>
    </location>
</feature>
<keyword evidence="5" id="KW-1185">Reference proteome</keyword>
<name>A0A423WVI8_9PEZI</name>
<evidence type="ECO:0000313" key="5">
    <source>
        <dbReference type="Proteomes" id="UP000285146"/>
    </source>
</evidence>
<keyword evidence="2" id="KW-0472">Membrane</keyword>
<keyword evidence="2" id="KW-1133">Transmembrane helix</keyword>
<dbReference type="EMBL" id="LKEB01000038">
    <property type="protein sequence ID" value="ROW07492.1"/>
    <property type="molecule type" value="Genomic_DNA"/>
</dbReference>
<evidence type="ECO:0000256" key="1">
    <source>
        <dbReference type="SAM" id="MobiDB-lite"/>
    </source>
</evidence>
<dbReference type="InterPro" id="IPR022622">
    <property type="entry name" value="DUF3492"/>
</dbReference>
<feature type="compositionally biased region" description="Basic and acidic residues" evidence="1">
    <location>
        <begin position="1120"/>
        <end position="1132"/>
    </location>
</feature>
<dbReference type="Pfam" id="PF11997">
    <property type="entry name" value="DUF3492"/>
    <property type="match status" value="1"/>
</dbReference>
<dbReference type="InParanoid" id="A0A423WVI8"/>
<feature type="transmembrane region" description="Helical" evidence="2">
    <location>
        <begin position="1362"/>
        <end position="1380"/>
    </location>
</feature>
<dbReference type="OrthoDB" id="2582433at2759"/>
<feature type="compositionally biased region" description="Basic and acidic residues" evidence="1">
    <location>
        <begin position="2891"/>
        <end position="2900"/>
    </location>
</feature>
<dbReference type="Proteomes" id="UP000285146">
    <property type="component" value="Unassembled WGS sequence"/>
</dbReference>
<sequence length="2974" mass="337450">MASFPVVSGGNETAIYCEKSNSTDIDANNTRWLVYCNPVLPGDERLLSPVQWFTFVLAVVALSIPVILTIGEKSIQAFRLWRERRTSSNHAKTLERAKALEPSPCLDLSAVQSFCVFGKDSPVPNLGKISAEHDLLIVALPYLGHVTTIDDVDNGSFSETSSTIAGVPPSTYVLGLVDGQDLGADCESGSAVSVIVDYLFNVYSDKAVVGLVLDVDSLRDNGVELVPEIIIGLCELQVPVILKCHHDSRVWGAINMKFLAGIVIKNACILEDGNRRDYFRSVALRDTMSKCADQRLERPTFFVGFLDRWHTRPSAAVVRRSRKLSDHFSAVLEHGPVPSATSSQGSSTKMPSSLSAFEYLRRSETSELQKAWMERKRITHVGNGRRDSIEKVASLPFGDLQQIIPNIDELLRPLTLPEDLHALRVERPIKVSPPNYIPDAPAREDFWERTSQGEQISTYGCVPLLSEPTEAQYKAILDTQVHLRNLKMLQRIPEVEVTKIIEVYNQYPQTSKYVHLVEALVEGLKRQRVFIYKGLGSGFTLPDNAAEFWGASSAHRVSKEHKSRHSTQDEIDLFISRRCPSDMATVLHTWLAHHNVPRIERYEEELQLERLINLEPEDLALPLSIRHQIDNATPAEILSLLEQIKASEMSHHFRYGIEEQCRSILIDQASLESWNHAASQGFLSGSSNIEALFRRRLQEFVRMGAHKLPSVSNLLQLYRTVDKIVVESLFTADREKLNIFCNSLLHAYDPWCSWTDAEYVDINADLFALIFFSALRKGAFEDVYIETTDRCPFFLSQPDQAAVFSELWALGSSCEAYFGMLPRDLGEIIYDRYRVFLQEHPPPPGFKDKKILNTFAKPDATSTVNDDMDPDGPSRKGFVKTVAQMRKKFAEFGALSIFCLPAIIDILLLTFLGRGLFMTAYMGNDWLNAACYALLMALLISAGVTGWVGSIGNYYICNYAYDNMIYFHVQRLSGGFVLTVLVGIVGFIIFAAKVNVGTGIVFFLYLVAIAMYLNVLGVLATMHQHGSPLTSGRTVLWRTIPVFFLSPLISTLVPGHDLTIYLPVTYGFLVLILFQYRQLCHEWSTWMDKIPRITEKDIISWYSAKMEAKATEEPSGGVSEGDKGVPRAKTAEDRLSPEAKKILALQAFRKKVEAYSDGILGFGRTKHADPVIMRIARGMPYLEWLLKKDDPARPRAETLTTGWFGQVSQALRTQEQLAQGLKEHSIFVLFRYARFDIGTSVGLFLIALMDRWVSIVMSAKGTPVLLFVDETARYGICFAILYFCSSVMTLDGTLQKYWSGNYALSEEKLSDFDHAKRVEESWEKSRRVKYLKALLELSRNLVFWLGFNSIFVWIFVSNTQVIVLYYAYVIAYTSVMIFQFNRCFTTDVKYHVGSILCSAAFGFIVGCTIHGVYDDKHLYGTSQWYYTDVVALNSAAIMAAVLTTCFVWKDLHIQKRPRKAQAGDGPSSCWTQPRLSNPSMEVSETSEVATWKEIPGNKVTVNSSHLICDRIPVLLRLGVDQPNAHAQNAAWSEDVIKVALEMWKTGRIEINLSTRTSFIDMGFGSSMSISRYDGNTLEISTGYLLEDEINVPTWQPLLAYFATEAILFHTARAIFHMDRQRAIQAEHFLHETEQLSRRIDFELSTSDLPTLLEIQRKTNLKVMKHLCLGIHVDTRWRDLPPFVREVIFCRILGDPVAVSRGLHEFMAKGSIDLQTSDFHLYTALTIYQKTLEREHVNANYSLETGTTPLAKSELQCAPVHMGARRKTFFRALMGTMSSIPTSFTKWVGMITGAGSDIERELWYKLRYSYARGPILWTVLTFWHGCWYLKNIWVYIFLIYHRKNLVRISRLAKKGASRTLVKDRVVIEQPRKIITGFAARNEHNSVTLDVFDKQLSTRPTDVEPVSTAVYDGVFRLASRQDQTTNKDENAHPWVYSTYYYPEDSRSRWPAYKEVVDGANFKRCYYDKYGRVTHGVMVFGSTEYEFTYSYKSSPKSSHEILRAEFKPFEVPSTDSFAVYWGVPLRADVGTKLDWVPSDRVCRIVRKIGTKMYTTTSNYAHRRDPTMVTVLEDGNIRCIITEPPQVFPEEKFMHTRPTDVSFENDDLFIRHKRDDVRRVYKYAGSNRAVKSLSTILNPGSWSYWHKKKVYSRLPTWWLRTELWNNWLKSHSLDGITACWMDELILREEPTLQKYWSYRSSGQLTSAKKELDAHIEQIVAAIEIEKDVSEVCMLPIKSSDLYAMGLGKDANQMTTRPEDCFKDTKERISVIFNDVGCWPEAPGGVSNCRRDLVNGHSTIRNHVLAESANEYGIPRFQIEKNVQSLKILPLWGLDGKTPNHGVIDNLLQSEVDRKIGNTEIKRDIMNTFVPLLKQFVKGSRSRHISRSGLLHYSNVMLTMFKYFEHKDYNETWNSKEVAAAWGEAWLESYDDPDITDPSDWFELSRPSMTDFRDALAIYKSYFFIFSVQSPENCPQVFQSTHHGISSLFGMLLKYKRGTTFGIWDHAILWRECCLNISPAQCELSIPVQSMLLAGIGLATKLAYFHADVILPCTSFFNPMWEADLGTDMGKVSHRNQFRRKIDPIVNGVGNMDSFQPVDQVRTEVPTVIMLSNVQFIKDVRTALLAADIIINKFGFKDYRLVVYGAQDREPSYTIDMTKLIQQCKMSDKVTLGGFGRPQDVLKDAWLFMNSSLSEGLPLAIAEAALAGVPIVATAVGATALVLTDPDDPEQKYGEVVPPNDPMALARAQVSLLSMVGPWAKFTGEVGEKDAVPSSLALPDVIKNSDVEWLTRRMYEKAEFRRKLGMLSRGCVLKGFHGKRYLREHEQMYWIQWHMARMRADETLMSFANRSFRFGAPVPLRYSDISEEEMWAETEDWGVLDVSEKRANENESNGARGEEEGRANTESRLGLLNRGGAAAALSRKRSIRWQEFPPSNLSRNNLSMVSFWSYEGKRLSKQPGANRPWLESRSVSYVSTRGD</sequence>
<feature type="transmembrane region" description="Helical" evidence="2">
    <location>
        <begin position="1232"/>
        <end position="1252"/>
    </location>
</feature>
<dbReference type="Pfam" id="PF13692">
    <property type="entry name" value="Glyco_trans_1_4"/>
    <property type="match status" value="1"/>
</dbReference>
<evidence type="ECO:0000313" key="4">
    <source>
        <dbReference type="EMBL" id="ROW07492.1"/>
    </source>
</evidence>
<keyword evidence="2" id="KW-0812">Transmembrane</keyword>
<dbReference type="SUPFAM" id="SSF53756">
    <property type="entry name" value="UDP-Glycosyltransferase/glycogen phosphorylase"/>
    <property type="match status" value="1"/>
</dbReference>
<organism evidence="4 5">
    <name type="scientific">Cytospora leucostoma</name>
    <dbReference type="NCBI Taxonomy" id="1230097"/>
    <lineage>
        <taxon>Eukaryota</taxon>
        <taxon>Fungi</taxon>
        <taxon>Dikarya</taxon>
        <taxon>Ascomycota</taxon>
        <taxon>Pezizomycotina</taxon>
        <taxon>Sordariomycetes</taxon>
        <taxon>Sordariomycetidae</taxon>
        <taxon>Diaporthales</taxon>
        <taxon>Cytosporaceae</taxon>
        <taxon>Cytospora</taxon>
    </lineage>
</organism>
<reference evidence="4 5" key="1">
    <citation type="submission" date="2015-09" db="EMBL/GenBank/DDBJ databases">
        <title>Host preference determinants of Valsa canker pathogens revealed by comparative genomics.</title>
        <authorList>
            <person name="Yin Z."/>
            <person name="Huang L."/>
        </authorList>
    </citation>
    <scope>NUCLEOTIDE SEQUENCE [LARGE SCALE GENOMIC DNA]</scope>
    <source>
        <strain evidence="4 5">SXYLt</strain>
    </source>
</reference>